<dbReference type="InterPro" id="IPR042100">
    <property type="entry name" value="Bug_dom1"/>
</dbReference>
<dbReference type="SUPFAM" id="SSF53850">
    <property type="entry name" value="Periplasmic binding protein-like II"/>
    <property type="match status" value="1"/>
</dbReference>
<dbReference type="OrthoDB" id="7375033at2"/>
<reference evidence="4" key="1">
    <citation type="submission" date="2018-07" db="EMBL/GenBank/DDBJ databases">
        <authorList>
            <person name="Liu B.-T."/>
            <person name="Du Z."/>
        </authorList>
    </citation>
    <scope>NUCLEOTIDE SEQUENCE [LARGE SCALE GENOMIC DNA]</scope>
    <source>
        <strain evidence="4">XYN52</strain>
    </source>
</reference>
<comment type="caution">
    <text evidence="3">The sequence shown here is derived from an EMBL/GenBank/DDBJ whole genome shotgun (WGS) entry which is preliminary data.</text>
</comment>
<keyword evidence="2" id="KW-0732">Signal</keyword>
<organism evidence="3 4">
    <name type="scientific">Pelagibacterium lacus</name>
    <dbReference type="NCBI Taxonomy" id="2282655"/>
    <lineage>
        <taxon>Bacteria</taxon>
        <taxon>Pseudomonadati</taxon>
        <taxon>Pseudomonadota</taxon>
        <taxon>Alphaproteobacteria</taxon>
        <taxon>Hyphomicrobiales</taxon>
        <taxon>Devosiaceae</taxon>
        <taxon>Pelagibacterium</taxon>
    </lineage>
</organism>
<evidence type="ECO:0000313" key="4">
    <source>
        <dbReference type="Proteomes" id="UP000253759"/>
    </source>
</evidence>
<evidence type="ECO:0000313" key="3">
    <source>
        <dbReference type="EMBL" id="RDE10149.1"/>
    </source>
</evidence>
<name>A0A369W853_9HYPH</name>
<dbReference type="PANTHER" id="PTHR42928">
    <property type="entry name" value="TRICARBOXYLATE-BINDING PROTEIN"/>
    <property type="match status" value="1"/>
</dbReference>
<dbReference type="PIRSF" id="PIRSF017082">
    <property type="entry name" value="YflP"/>
    <property type="match status" value="1"/>
</dbReference>
<comment type="similarity">
    <text evidence="1">Belongs to the UPF0065 (bug) family.</text>
</comment>
<sequence>MQISKILGAGFVAGAMVFAAGAATAQDYPSKPITMIVPWGAGGGTDATARIIATLLEGELGVPVPVENRTGGSGVVGHSAIANAAPDGYTIGIATLEIGGMHYQGLTELDYTAFTPIGLYNSDPAAIFVRSDSAYEDVNALIEAVEASADREFKASGSAQGGVNHLAVAGMLNALEIPVQRVAWVPSEGAAPGLQDLAAGGVDFVAASLPEARALMDAGRIKPLAIFATERADAAPDLVTFEEATGVAFALGSWRGIAAPAGLDPEIARTLADAIGKVVEDPEYTQFMEASGYAMQWTPNEEFEQFMADSDAQMGTTLRAVGLAR</sequence>
<feature type="signal peptide" evidence="2">
    <location>
        <begin position="1"/>
        <end position="25"/>
    </location>
</feature>
<proteinExistence type="inferred from homology"/>
<dbReference type="Gene3D" id="3.40.190.150">
    <property type="entry name" value="Bordetella uptake gene, domain 1"/>
    <property type="match status" value="1"/>
</dbReference>
<dbReference type="InterPro" id="IPR005064">
    <property type="entry name" value="BUG"/>
</dbReference>
<gene>
    <name evidence="3" type="ORF">DVH29_01770</name>
</gene>
<dbReference type="Proteomes" id="UP000253759">
    <property type="component" value="Unassembled WGS sequence"/>
</dbReference>
<dbReference type="AlphaFoldDB" id="A0A369W853"/>
<feature type="chain" id="PRO_5016818385" evidence="2">
    <location>
        <begin position="26"/>
        <end position="325"/>
    </location>
</feature>
<dbReference type="EMBL" id="QQNH01000002">
    <property type="protein sequence ID" value="RDE10149.1"/>
    <property type="molecule type" value="Genomic_DNA"/>
</dbReference>
<dbReference type="RefSeq" id="WP_114644446.1">
    <property type="nucleotide sequence ID" value="NZ_QQNH01000002.1"/>
</dbReference>
<protein>
    <submittedName>
        <fullName evidence="3">Tripartite tricarboxylate transporter substrate binding protein</fullName>
    </submittedName>
</protein>
<accession>A0A369W853</accession>
<evidence type="ECO:0000256" key="2">
    <source>
        <dbReference type="SAM" id="SignalP"/>
    </source>
</evidence>
<keyword evidence="4" id="KW-1185">Reference proteome</keyword>
<evidence type="ECO:0000256" key="1">
    <source>
        <dbReference type="ARBA" id="ARBA00006987"/>
    </source>
</evidence>
<dbReference type="PANTHER" id="PTHR42928:SF5">
    <property type="entry name" value="BLR1237 PROTEIN"/>
    <property type="match status" value="1"/>
</dbReference>
<dbReference type="CDD" id="cd07012">
    <property type="entry name" value="PBP2_Bug_TTT"/>
    <property type="match status" value="1"/>
</dbReference>
<dbReference type="Pfam" id="PF03401">
    <property type="entry name" value="TctC"/>
    <property type="match status" value="1"/>
</dbReference>
<dbReference type="Gene3D" id="3.40.190.10">
    <property type="entry name" value="Periplasmic binding protein-like II"/>
    <property type="match status" value="1"/>
</dbReference>